<accession>A0A842I0W5</accession>
<dbReference type="PANTHER" id="PTHR11985">
    <property type="entry name" value="GLYCEROL-3-PHOSPHATE DEHYDROGENASE"/>
    <property type="match status" value="1"/>
</dbReference>
<evidence type="ECO:0000259" key="6">
    <source>
        <dbReference type="Pfam" id="PF01266"/>
    </source>
</evidence>
<comment type="caution">
    <text evidence="8">The sequence shown here is derived from an EMBL/GenBank/DDBJ whole genome shotgun (WGS) entry which is preliminary data.</text>
</comment>
<keyword evidence="3" id="KW-0285">Flavoprotein</keyword>
<feature type="domain" description="Alpha-glycerophosphate oxidase C-terminal" evidence="7">
    <location>
        <begin position="377"/>
        <end position="475"/>
    </location>
</feature>
<dbReference type="Gene3D" id="3.30.9.10">
    <property type="entry name" value="D-Amino Acid Oxidase, subunit A, domain 2"/>
    <property type="match status" value="1"/>
</dbReference>
<evidence type="ECO:0000256" key="1">
    <source>
        <dbReference type="ARBA" id="ARBA00001974"/>
    </source>
</evidence>
<dbReference type="PANTHER" id="PTHR11985:SF15">
    <property type="entry name" value="GLYCEROL-3-PHOSPHATE DEHYDROGENASE, MITOCHONDRIAL"/>
    <property type="match status" value="1"/>
</dbReference>
<dbReference type="NCBIfam" id="NF008899">
    <property type="entry name" value="PRK12266.1"/>
    <property type="match status" value="1"/>
</dbReference>
<dbReference type="AlphaFoldDB" id="A0A842I0W5"/>
<dbReference type="Pfam" id="PF01266">
    <property type="entry name" value="DAO"/>
    <property type="match status" value="1"/>
</dbReference>
<dbReference type="InterPro" id="IPR000447">
    <property type="entry name" value="G3P_DH_FAD-dep"/>
</dbReference>
<dbReference type="InterPro" id="IPR038299">
    <property type="entry name" value="DAO_C_sf"/>
</dbReference>
<gene>
    <name evidence="8" type="primary">glpD</name>
    <name evidence="8" type="ORF">H6P80_07195</name>
</gene>
<dbReference type="RefSeq" id="WP_185800615.1">
    <property type="nucleotide sequence ID" value="NZ_JACJVJ010000001.1"/>
</dbReference>
<feature type="domain" description="FAD dependent oxidoreductase" evidence="6">
    <location>
        <begin position="4"/>
        <end position="354"/>
    </location>
</feature>
<dbReference type="GO" id="GO:0004368">
    <property type="term" value="F:glycerol-3-phosphate dehydrogenase (quinone) activity"/>
    <property type="evidence" value="ECO:0007669"/>
    <property type="project" value="UniProtKB-EC"/>
</dbReference>
<dbReference type="Gene3D" id="6.10.250.1890">
    <property type="match status" value="1"/>
</dbReference>
<keyword evidence="4" id="KW-0274">FAD</keyword>
<dbReference type="InterPro" id="IPR036188">
    <property type="entry name" value="FAD/NAD-bd_sf"/>
</dbReference>
<evidence type="ECO:0000313" key="9">
    <source>
        <dbReference type="Proteomes" id="UP000564378"/>
    </source>
</evidence>
<dbReference type="EMBL" id="JACJVJ010000001">
    <property type="protein sequence ID" value="MBC2777404.1"/>
    <property type="molecule type" value="Genomic_DNA"/>
</dbReference>
<evidence type="ECO:0000313" key="8">
    <source>
        <dbReference type="EMBL" id="MBC2777404.1"/>
    </source>
</evidence>
<dbReference type="PRINTS" id="PR01001">
    <property type="entry name" value="FADG3PDH"/>
</dbReference>
<evidence type="ECO:0000256" key="4">
    <source>
        <dbReference type="ARBA" id="ARBA00022827"/>
    </source>
</evidence>
<evidence type="ECO:0000256" key="5">
    <source>
        <dbReference type="ARBA" id="ARBA00023002"/>
    </source>
</evidence>
<dbReference type="Proteomes" id="UP000564378">
    <property type="component" value="Unassembled WGS sequence"/>
</dbReference>
<dbReference type="Gene3D" id="3.50.50.60">
    <property type="entry name" value="FAD/NAD(P)-binding domain"/>
    <property type="match status" value="1"/>
</dbReference>
<dbReference type="Gene3D" id="1.10.8.870">
    <property type="entry name" value="Alpha-glycerophosphate oxidase, cap domain"/>
    <property type="match status" value="1"/>
</dbReference>
<dbReference type="Pfam" id="PF16901">
    <property type="entry name" value="DAO_C"/>
    <property type="match status" value="1"/>
</dbReference>
<dbReference type="NCBIfam" id="NF009906">
    <property type="entry name" value="PRK13369.1"/>
    <property type="match status" value="1"/>
</dbReference>
<protein>
    <submittedName>
        <fullName evidence="8">Glycerol-3-phosphate dehydrogenase</fullName>
        <ecNumber evidence="8">1.1.5.3</ecNumber>
    </submittedName>
</protein>
<dbReference type="GO" id="GO:0046168">
    <property type="term" value="P:glycerol-3-phosphate catabolic process"/>
    <property type="evidence" value="ECO:0007669"/>
    <property type="project" value="TreeGrafter"/>
</dbReference>
<keyword evidence="5 8" id="KW-0560">Oxidoreductase</keyword>
<comment type="cofactor">
    <cofactor evidence="1">
        <name>FAD</name>
        <dbReference type="ChEBI" id="CHEBI:57692"/>
    </cofactor>
</comment>
<reference evidence="8 9" key="1">
    <citation type="submission" date="2020-08" db="EMBL/GenBank/DDBJ databases">
        <title>Draft genome sequence of Parasphingopyxis sp. GrpM-11.</title>
        <authorList>
            <person name="Oh J."/>
            <person name="Roh D.-H."/>
        </authorList>
    </citation>
    <scope>NUCLEOTIDE SEQUENCE [LARGE SCALE GENOMIC DNA]</scope>
    <source>
        <strain evidence="8 9">GrpM-11</strain>
    </source>
</reference>
<evidence type="ECO:0000256" key="2">
    <source>
        <dbReference type="ARBA" id="ARBA00007330"/>
    </source>
</evidence>
<dbReference type="InterPro" id="IPR006076">
    <property type="entry name" value="FAD-dep_OxRdtase"/>
</dbReference>
<proteinExistence type="inferred from homology"/>
<organism evidence="8 9">
    <name type="scientific">Parasphingopyxis marina</name>
    <dbReference type="NCBI Taxonomy" id="2761622"/>
    <lineage>
        <taxon>Bacteria</taxon>
        <taxon>Pseudomonadati</taxon>
        <taxon>Pseudomonadota</taxon>
        <taxon>Alphaproteobacteria</taxon>
        <taxon>Sphingomonadales</taxon>
        <taxon>Sphingomonadaceae</taxon>
        <taxon>Parasphingopyxis</taxon>
    </lineage>
</organism>
<dbReference type="SUPFAM" id="SSF51905">
    <property type="entry name" value="FAD/NAD(P)-binding domain"/>
    <property type="match status" value="1"/>
</dbReference>
<keyword evidence="9" id="KW-1185">Reference proteome</keyword>
<comment type="similarity">
    <text evidence="2">Belongs to the FAD-dependent glycerol-3-phosphate dehydrogenase family.</text>
</comment>
<sequence>MTYDLLVIGGGINGAAIARDAAGRGWKTLLVEKDDLASHTSSASSKLIHGGVRYLEFYEFRLVRKALKEREVMLKSAPHIIFPMRFVFPHNNSVRPYWMIRIGLFLYDMIGGRRTLKGTRSLGKANPQYRSPFSDPRTRGFVYSDCWVDDARLVALNARDAADRGAEIETRVALLSATRTGDLWSATLSDGRTVEARTLVNAAGPWVSEVQESRLGAHGKAHVRLVRGSHIIVPRLYAGDQAYILQQPDRRIVFAMPYLGKFTLIGTTDIAVDNPEDAVMDTDEVEYLCRAVNQYFAVQISPDDVISLYAGVRSLYDDGAADSMEVTRDYVLEMDGGNSTPPLLSVFGGKITTARALAEDACNRLADASRLAGEPWTKAAKLPGGDLGIGFDDFLEQIDARYRFLDWENATRLARAYGSRLPDILGDAESMDDLGEHFGAGLTAREVDWLVAHEWAKTPDDILWRRTKMGLLMNEQEQARFTAYFEGRVAAESAA</sequence>
<name>A0A842I0W5_9SPHN</name>
<dbReference type="EC" id="1.1.5.3" evidence="8"/>
<dbReference type="InterPro" id="IPR031656">
    <property type="entry name" value="DAO_C"/>
</dbReference>
<evidence type="ECO:0000259" key="7">
    <source>
        <dbReference type="Pfam" id="PF16901"/>
    </source>
</evidence>
<evidence type="ECO:0000256" key="3">
    <source>
        <dbReference type="ARBA" id="ARBA00022630"/>
    </source>
</evidence>